<comment type="caution">
    <text evidence="10">The sequence shown here is derived from an EMBL/GenBank/DDBJ whole genome shotgun (WGS) entry which is preliminary data.</text>
</comment>
<evidence type="ECO:0000313" key="11">
    <source>
        <dbReference type="Proteomes" id="UP001259572"/>
    </source>
</evidence>
<dbReference type="PANTHER" id="PTHR12461:SF105">
    <property type="entry name" value="HYPOXIA-INDUCIBLE FACTOR 1-ALPHA INHIBITOR"/>
    <property type="match status" value="1"/>
</dbReference>
<evidence type="ECO:0000256" key="4">
    <source>
        <dbReference type="ARBA" id="ARBA00022964"/>
    </source>
</evidence>
<evidence type="ECO:0000313" key="10">
    <source>
        <dbReference type="EMBL" id="MDT9598983.1"/>
    </source>
</evidence>
<keyword evidence="4" id="KW-0223">Dioxygenase</keyword>
<dbReference type="EMBL" id="JAVUPU010000003">
    <property type="protein sequence ID" value="MDT9598983.1"/>
    <property type="molecule type" value="Genomic_DNA"/>
</dbReference>
<evidence type="ECO:0000256" key="6">
    <source>
        <dbReference type="ARBA" id="ARBA00023004"/>
    </source>
</evidence>
<feature type="region of interest" description="Disordered" evidence="7">
    <location>
        <begin position="273"/>
        <end position="296"/>
    </location>
</feature>
<dbReference type="InterPro" id="IPR006620">
    <property type="entry name" value="Pro_4_hyd_alph"/>
</dbReference>
<dbReference type="PROSITE" id="PS51471">
    <property type="entry name" value="FE2OG_OXY"/>
    <property type="match status" value="1"/>
</dbReference>
<evidence type="ECO:0000256" key="7">
    <source>
        <dbReference type="SAM" id="MobiDB-lite"/>
    </source>
</evidence>
<dbReference type="Pfam" id="PF13621">
    <property type="entry name" value="Cupin_8"/>
    <property type="match status" value="1"/>
</dbReference>
<evidence type="ECO:0000259" key="8">
    <source>
        <dbReference type="PROSITE" id="PS51184"/>
    </source>
</evidence>
<dbReference type="PROSITE" id="PS51184">
    <property type="entry name" value="JMJC"/>
    <property type="match status" value="1"/>
</dbReference>
<dbReference type="SMART" id="SM00702">
    <property type="entry name" value="P4Hc"/>
    <property type="match status" value="1"/>
</dbReference>
<evidence type="ECO:0000256" key="1">
    <source>
        <dbReference type="ARBA" id="ARBA00001961"/>
    </source>
</evidence>
<protein>
    <submittedName>
        <fullName evidence="10">Cupin-like domain-containing protein</fullName>
    </submittedName>
</protein>
<keyword evidence="5" id="KW-0560">Oxidoreductase</keyword>
<dbReference type="Proteomes" id="UP001259572">
    <property type="component" value="Unassembled WGS sequence"/>
</dbReference>
<dbReference type="PANTHER" id="PTHR12461">
    <property type="entry name" value="HYPOXIA-INDUCIBLE FACTOR 1 ALPHA INHIBITOR-RELATED"/>
    <property type="match status" value="1"/>
</dbReference>
<keyword evidence="3" id="KW-0847">Vitamin C</keyword>
<dbReference type="SMART" id="SM00558">
    <property type="entry name" value="JmjC"/>
    <property type="match status" value="1"/>
</dbReference>
<keyword evidence="11" id="KW-1185">Reference proteome</keyword>
<evidence type="ECO:0000256" key="5">
    <source>
        <dbReference type="ARBA" id="ARBA00023002"/>
    </source>
</evidence>
<dbReference type="InterPro" id="IPR005123">
    <property type="entry name" value="Oxoglu/Fe-dep_dioxygenase_dom"/>
</dbReference>
<reference evidence="10 11" key="1">
    <citation type="submission" date="2023-05" db="EMBL/GenBank/DDBJ databases">
        <authorList>
            <person name="Guo Y."/>
        </authorList>
    </citation>
    <scope>NUCLEOTIDE SEQUENCE [LARGE SCALE GENOMIC DNA]</scope>
    <source>
        <strain evidence="10 11">GR2756</strain>
    </source>
</reference>
<dbReference type="InterPro" id="IPR041667">
    <property type="entry name" value="Cupin_8"/>
</dbReference>
<dbReference type="SUPFAM" id="SSF51197">
    <property type="entry name" value="Clavaminate synthase-like"/>
    <property type="match status" value="1"/>
</dbReference>
<gene>
    <name evidence="10" type="ORF">RQX22_08475</name>
</gene>
<dbReference type="InterPro" id="IPR003347">
    <property type="entry name" value="JmjC_dom"/>
</dbReference>
<dbReference type="Gene3D" id="2.60.120.650">
    <property type="entry name" value="Cupin"/>
    <property type="match status" value="1"/>
</dbReference>
<accession>A0ABU3Q6F2</accession>
<dbReference type="Gene3D" id="2.60.120.620">
    <property type="entry name" value="q2cbj1_9rhob like domain"/>
    <property type="match status" value="1"/>
</dbReference>
<dbReference type="RefSeq" id="WP_315725503.1">
    <property type="nucleotide sequence ID" value="NZ_JAVUPU010000003.1"/>
</dbReference>
<evidence type="ECO:0000259" key="9">
    <source>
        <dbReference type="PROSITE" id="PS51471"/>
    </source>
</evidence>
<feature type="domain" description="JmjC" evidence="8">
    <location>
        <begin position="420"/>
        <end position="567"/>
    </location>
</feature>
<name>A0ABU3Q6F2_9SPHN</name>
<dbReference type="InterPro" id="IPR044862">
    <property type="entry name" value="Pro_4_hyd_alph_FE2OG_OXY"/>
</dbReference>
<feature type="domain" description="Fe2OG dioxygenase" evidence="9">
    <location>
        <begin position="106"/>
        <end position="215"/>
    </location>
</feature>
<evidence type="ECO:0000256" key="2">
    <source>
        <dbReference type="ARBA" id="ARBA00022723"/>
    </source>
</evidence>
<proteinExistence type="predicted"/>
<organism evidence="10 11">
    <name type="scientific">Sphingosinicella rhizophila</name>
    <dbReference type="NCBI Taxonomy" id="3050082"/>
    <lineage>
        <taxon>Bacteria</taxon>
        <taxon>Pseudomonadati</taxon>
        <taxon>Pseudomonadota</taxon>
        <taxon>Alphaproteobacteria</taxon>
        <taxon>Sphingomonadales</taxon>
        <taxon>Sphingosinicellaceae</taxon>
        <taxon>Sphingosinicella</taxon>
    </lineage>
</organism>
<dbReference type="Pfam" id="PF13640">
    <property type="entry name" value="2OG-FeII_Oxy_3"/>
    <property type="match status" value="1"/>
</dbReference>
<evidence type="ECO:0000256" key="3">
    <source>
        <dbReference type="ARBA" id="ARBA00022896"/>
    </source>
</evidence>
<keyword evidence="2" id="KW-0479">Metal-binding</keyword>
<sequence>MLAEPVANTFRTSAVDIARRLRMQPGAQEFPSPEIELFMFANFLSADECARLIDIMEGGWRPSTIADDLGIANFRTSETSHMDATNPHVAAFEDKIIMLTGLDPILGEPLQGQRYNVGQEFKAHTDYFEPNGADFQRLCAKTGQRTWTLMIYLNEPEAGGVTYFTKLGMGVTPVTGTLLAWNNQTRLGRPNGSTIHHGMPVEKGSKYILTKWFREKPWPWRDEIAERLAAGRRFDGSPSSRIAADAAAAAMAKGAAPARVDTKAGPVRNATAAARARPAAPPPRITTGAAAAQPSAETALRRRDWTFAVQQALADLANPARDVPRLEKVDAASFLQHFYSASRPVILRGEMEDWPALKLWTPAYLKAKVGPVPVEYQGGRSGNAGYELQKDKHKNKLAFDDFIDLITLNPGNDAYLTANNSEANGNAFAALADDVRPISNFLRGSFGMPWIGPMGTFTPLHFDLTNNLVAQVVGSKWIVLLPPSETRLLYNERHVFSAVHDVMDEDILEKFPLARDAVTYELELEAGELLFIPIGWWHQVTALDFSFTFTFTDFHWKNDFGTTFPRD</sequence>
<keyword evidence="6" id="KW-0408">Iron</keyword>
<comment type="cofactor">
    <cofactor evidence="1">
        <name>L-ascorbate</name>
        <dbReference type="ChEBI" id="CHEBI:38290"/>
    </cofactor>
</comment>